<reference evidence="2" key="2">
    <citation type="journal article" date="2024" name="Plant">
        <title>Genomic evolution and insights into agronomic trait innovations of Sesamum species.</title>
        <authorList>
            <person name="Miao H."/>
            <person name="Wang L."/>
            <person name="Qu L."/>
            <person name="Liu H."/>
            <person name="Sun Y."/>
            <person name="Le M."/>
            <person name="Wang Q."/>
            <person name="Wei S."/>
            <person name="Zheng Y."/>
            <person name="Lin W."/>
            <person name="Duan Y."/>
            <person name="Cao H."/>
            <person name="Xiong S."/>
            <person name="Wang X."/>
            <person name="Wei L."/>
            <person name="Li C."/>
            <person name="Ma Q."/>
            <person name="Ju M."/>
            <person name="Zhao R."/>
            <person name="Li G."/>
            <person name="Mu C."/>
            <person name="Tian Q."/>
            <person name="Mei H."/>
            <person name="Zhang T."/>
            <person name="Gao T."/>
            <person name="Zhang H."/>
        </authorList>
    </citation>
    <scope>NUCLEOTIDE SEQUENCE</scope>
    <source>
        <strain evidence="2">KEN1</strain>
    </source>
</reference>
<comment type="caution">
    <text evidence="2">The sequence shown here is derived from an EMBL/GenBank/DDBJ whole genome shotgun (WGS) entry which is preliminary data.</text>
</comment>
<dbReference type="EMBL" id="JACGWN010000014">
    <property type="protein sequence ID" value="KAL0405403.1"/>
    <property type="molecule type" value="Genomic_DNA"/>
</dbReference>
<proteinExistence type="predicted"/>
<gene>
    <name evidence="2" type="ORF">Slati_3854200</name>
</gene>
<protein>
    <recommendedName>
        <fullName evidence="3">Reverse transcriptase domain-containing protein</fullName>
    </recommendedName>
</protein>
<evidence type="ECO:0000256" key="1">
    <source>
        <dbReference type="SAM" id="MobiDB-lite"/>
    </source>
</evidence>
<organism evidence="2">
    <name type="scientific">Sesamum latifolium</name>
    <dbReference type="NCBI Taxonomy" id="2727402"/>
    <lineage>
        <taxon>Eukaryota</taxon>
        <taxon>Viridiplantae</taxon>
        <taxon>Streptophyta</taxon>
        <taxon>Embryophyta</taxon>
        <taxon>Tracheophyta</taxon>
        <taxon>Spermatophyta</taxon>
        <taxon>Magnoliopsida</taxon>
        <taxon>eudicotyledons</taxon>
        <taxon>Gunneridae</taxon>
        <taxon>Pentapetalae</taxon>
        <taxon>asterids</taxon>
        <taxon>lamiids</taxon>
        <taxon>Lamiales</taxon>
        <taxon>Pedaliaceae</taxon>
        <taxon>Sesamum</taxon>
    </lineage>
</organism>
<accession>A0AAW2TKD2</accession>
<dbReference type="AlphaFoldDB" id="A0AAW2TKD2"/>
<feature type="region of interest" description="Disordered" evidence="1">
    <location>
        <begin position="132"/>
        <end position="156"/>
    </location>
</feature>
<reference evidence="2" key="1">
    <citation type="submission" date="2020-06" db="EMBL/GenBank/DDBJ databases">
        <authorList>
            <person name="Li T."/>
            <person name="Hu X."/>
            <person name="Zhang T."/>
            <person name="Song X."/>
            <person name="Zhang H."/>
            <person name="Dai N."/>
            <person name="Sheng W."/>
            <person name="Hou X."/>
            <person name="Wei L."/>
        </authorList>
    </citation>
    <scope>NUCLEOTIDE SEQUENCE</scope>
    <source>
        <strain evidence="2">KEN1</strain>
        <tissue evidence="2">Leaf</tissue>
    </source>
</reference>
<evidence type="ECO:0008006" key="3">
    <source>
        <dbReference type="Google" id="ProtNLM"/>
    </source>
</evidence>
<sequence length="254" mass="28774">MNFHILWELNKYTFWRSIRSNAVRRHPPREGEYLPIRIRWGSSPSSRYVLTSFDVGSWAHPKNLHDEIPGGRRASPYSAILGRPTLNAFQAIIFTYHVKIKFPAPRGVGEVQGDLLQSRKCYVEAVQGAQGALPNERGKDVETEEEPEGGGDAFEGQPAEKLLNIKLIPGDSKKPTLIGSQIDDATRKEVIQCLQHNIDIFAWIPQDLEGIDPNVITYYLNIDPNIKLLKQKKRHFGPKKDKIIQAEVDKLMIA</sequence>
<name>A0AAW2TKD2_9LAMI</name>
<evidence type="ECO:0000313" key="2">
    <source>
        <dbReference type="EMBL" id="KAL0405403.1"/>
    </source>
</evidence>